<proteinExistence type="inferred from homology"/>
<evidence type="ECO:0000256" key="6">
    <source>
        <dbReference type="ARBA" id="ARBA00022989"/>
    </source>
</evidence>
<dbReference type="Pfam" id="PF01925">
    <property type="entry name" value="TauE"/>
    <property type="match status" value="1"/>
</dbReference>
<evidence type="ECO:0000313" key="10">
    <source>
        <dbReference type="Proteomes" id="UP000809273"/>
    </source>
</evidence>
<reference evidence="9" key="1">
    <citation type="journal article" date="2021" name="Environ. Microbiol.">
        <title>Genomic characterization of three novel Desulfobacterota classes expand the metabolic and phylogenetic diversity of the phylum.</title>
        <authorList>
            <person name="Murphy C.L."/>
            <person name="Biggerstaff J."/>
            <person name="Eichhorn A."/>
            <person name="Ewing E."/>
            <person name="Shahan R."/>
            <person name="Soriano D."/>
            <person name="Stewart S."/>
            <person name="VanMol K."/>
            <person name="Walker R."/>
            <person name="Walters P."/>
            <person name="Elshahed M.S."/>
            <person name="Youssef N.H."/>
        </authorList>
    </citation>
    <scope>NUCLEOTIDE SEQUENCE</scope>
    <source>
        <strain evidence="9">Zod_Metabat.24</strain>
    </source>
</reference>
<dbReference type="GO" id="GO:0005886">
    <property type="term" value="C:plasma membrane"/>
    <property type="evidence" value="ECO:0007669"/>
    <property type="project" value="UniProtKB-SubCell"/>
</dbReference>
<feature type="transmembrane region" description="Helical" evidence="8">
    <location>
        <begin position="104"/>
        <end position="123"/>
    </location>
</feature>
<evidence type="ECO:0000256" key="7">
    <source>
        <dbReference type="ARBA" id="ARBA00023136"/>
    </source>
</evidence>
<keyword evidence="6 8" id="KW-1133">Transmembrane helix</keyword>
<evidence type="ECO:0000256" key="1">
    <source>
        <dbReference type="ARBA" id="ARBA00004651"/>
    </source>
</evidence>
<protein>
    <recommendedName>
        <fullName evidence="8">Probable membrane transporter protein</fullName>
    </recommendedName>
</protein>
<feature type="transmembrane region" description="Helical" evidence="8">
    <location>
        <begin position="231"/>
        <end position="249"/>
    </location>
</feature>
<dbReference type="PANTHER" id="PTHR30269:SF37">
    <property type="entry name" value="MEMBRANE TRANSPORTER PROTEIN"/>
    <property type="match status" value="1"/>
</dbReference>
<evidence type="ECO:0000256" key="5">
    <source>
        <dbReference type="ARBA" id="ARBA00022692"/>
    </source>
</evidence>
<evidence type="ECO:0000256" key="3">
    <source>
        <dbReference type="ARBA" id="ARBA00022448"/>
    </source>
</evidence>
<feature type="transmembrane region" description="Helical" evidence="8">
    <location>
        <begin position="12"/>
        <end position="29"/>
    </location>
</feature>
<keyword evidence="3" id="KW-0813">Transport</keyword>
<keyword evidence="7 8" id="KW-0472">Membrane</keyword>
<dbReference type="PANTHER" id="PTHR30269">
    <property type="entry name" value="TRANSMEMBRANE PROTEIN YFCA"/>
    <property type="match status" value="1"/>
</dbReference>
<feature type="transmembrane region" description="Helical" evidence="8">
    <location>
        <begin position="36"/>
        <end position="58"/>
    </location>
</feature>
<dbReference type="EMBL" id="JAFGIX010000003">
    <property type="protein sequence ID" value="MBN1571709.1"/>
    <property type="molecule type" value="Genomic_DNA"/>
</dbReference>
<comment type="similarity">
    <text evidence="2 8">Belongs to the 4-toluene sulfonate uptake permease (TSUP) (TC 2.A.102) family.</text>
</comment>
<accession>A0A9D8KCR9</accession>
<keyword evidence="4 8" id="KW-1003">Cell membrane</keyword>
<name>A0A9D8KCR9_9DELT</name>
<dbReference type="AlphaFoldDB" id="A0A9D8KCR9"/>
<comment type="caution">
    <text evidence="9">The sequence shown here is derived from an EMBL/GenBank/DDBJ whole genome shotgun (WGS) entry which is preliminary data.</text>
</comment>
<gene>
    <name evidence="9" type="ORF">JW984_00760</name>
</gene>
<keyword evidence="5 8" id="KW-0812">Transmembrane</keyword>
<comment type="subcellular location">
    <subcellularLocation>
        <location evidence="1 8">Cell membrane</location>
        <topology evidence="1 8">Multi-pass membrane protein</topology>
    </subcellularLocation>
</comment>
<sequence length="250" mass="27249">MEAFFRFPVEISIALSIVVVFTAFFLRGFTGFGSAVFGVPLILLMAGIGFVVPAYLILDAAATGILTIETKKYFSWRIALPVVLGMIPGNVIGTYILSSYDIPILKIILGVLILIFSLYIFFVKQTPEIKDRRGFLGFIAGSVSGVLGGIFGVSGPPIVIYLKYRIPQKDMFRAQIVLLIIFENVFRISLYTFGGLFNPFNLMFALILLPAMAVGLFLGSRSNIKASQRTFDIIAAGILTMAGAGLIFGF</sequence>
<dbReference type="InterPro" id="IPR052017">
    <property type="entry name" value="TSUP"/>
</dbReference>
<evidence type="ECO:0000256" key="2">
    <source>
        <dbReference type="ARBA" id="ARBA00009142"/>
    </source>
</evidence>
<organism evidence="9 10">
    <name type="scientific">Candidatus Zymogenus saltonus</name>
    <dbReference type="NCBI Taxonomy" id="2844893"/>
    <lineage>
        <taxon>Bacteria</taxon>
        <taxon>Deltaproteobacteria</taxon>
        <taxon>Candidatus Zymogenia</taxon>
        <taxon>Candidatus Zymogeniales</taxon>
        <taxon>Candidatus Zymogenaceae</taxon>
        <taxon>Candidatus Zymogenus</taxon>
    </lineage>
</organism>
<feature type="transmembrane region" description="Helical" evidence="8">
    <location>
        <begin position="135"/>
        <end position="162"/>
    </location>
</feature>
<feature type="transmembrane region" description="Helical" evidence="8">
    <location>
        <begin position="78"/>
        <end position="97"/>
    </location>
</feature>
<evidence type="ECO:0000313" key="9">
    <source>
        <dbReference type="EMBL" id="MBN1571709.1"/>
    </source>
</evidence>
<reference evidence="9" key="2">
    <citation type="submission" date="2021-01" db="EMBL/GenBank/DDBJ databases">
        <authorList>
            <person name="Hahn C.R."/>
            <person name="Youssef N.H."/>
            <person name="Elshahed M."/>
        </authorList>
    </citation>
    <scope>NUCLEOTIDE SEQUENCE</scope>
    <source>
        <strain evidence="9">Zod_Metabat.24</strain>
    </source>
</reference>
<dbReference type="Proteomes" id="UP000809273">
    <property type="component" value="Unassembled WGS sequence"/>
</dbReference>
<evidence type="ECO:0000256" key="4">
    <source>
        <dbReference type="ARBA" id="ARBA00022475"/>
    </source>
</evidence>
<dbReference type="InterPro" id="IPR002781">
    <property type="entry name" value="TM_pro_TauE-like"/>
</dbReference>
<feature type="transmembrane region" description="Helical" evidence="8">
    <location>
        <begin position="174"/>
        <end position="194"/>
    </location>
</feature>
<feature type="transmembrane region" description="Helical" evidence="8">
    <location>
        <begin position="200"/>
        <end position="219"/>
    </location>
</feature>
<evidence type="ECO:0000256" key="8">
    <source>
        <dbReference type="RuleBase" id="RU363041"/>
    </source>
</evidence>